<proteinExistence type="inferred from homology"/>
<evidence type="ECO:0000313" key="7">
    <source>
        <dbReference type="Proteomes" id="UP001642409"/>
    </source>
</evidence>
<dbReference type="GO" id="GO:0008234">
    <property type="term" value="F:cysteine-type peptidase activity"/>
    <property type="evidence" value="ECO:0007669"/>
    <property type="project" value="InterPro"/>
</dbReference>
<comment type="caution">
    <text evidence="3">The sequence shown here is derived from an EMBL/GenBank/DDBJ whole genome shotgun (WGS) entry which is preliminary data.</text>
</comment>
<feature type="domain" description="Peptidase C1A papain C-terminal" evidence="2">
    <location>
        <begin position="83"/>
        <end position="297"/>
    </location>
</feature>
<dbReference type="EMBL" id="CATOUU010000934">
    <property type="protein sequence ID" value="CAI9960735.1"/>
    <property type="molecule type" value="Genomic_DNA"/>
</dbReference>
<dbReference type="InterPro" id="IPR038765">
    <property type="entry name" value="Papain-like_cys_pep_sf"/>
</dbReference>
<dbReference type="Proteomes" id="UP001642409">
    <property type="component" value="Unassembled WGS sequence"/>
</dbReference>
<dbReference type="InterPro" id="IPR000668">
    <property type="entry name" value="Peptidase_C1A_C"/>
</dbReference>
<protein>
    <submittedName>
        <fullName evidence="3">Cathepsin B</fullName>
    </submittedName>
    <submittedName>
        <fullName evidence="5">Cathepsin_B</fullName>
    </submittedName>
</protein>
<dbReference type="AlphaFoldDB" id="A0AA86QCC7"/>
<dbReference type="SUPFAM" id="SSF54001">
    <property type="entry name" value="Cysteine proteinases"/>
    <property type="match status" value="1"/>
</dbReference>
<dbReference type="InterPro" id="IPR013128">
    <property type="entry name" value="Peptidase_C1A"/>
</dbReference>
<keyword evidence="7" id="KW-1185">Reference proteome</keyword>
<dbReference type="EMBL" id="CATOUU010000812">
    <property type="protein sequence ID" value="CAI9950477.1"/>
    <property type="molecule type" value="Genomic_DNA"/>
</dbReference>
<dbReference type="EMBL" id="CAXDID020000140">
    <property type="protein sequence ID" value="CAL6038760.1"/>
    <property type="molecule type" value="Genomic_DNA"/>
</dbReference>
<dbReference type="Gene3D" id="3.90.70.10">
    <property type="entry name" value="Cysteine proteinases"/>
    <property type="match status" value="1"/>
</dbReference>
<dbReference type="GO" id="GO:0006508">
    <property type="term" value="P:proteolysis"/>
    <property type="evidence" value="ECO:0007669"/>
    <property type="project" value="InterPro"/>
</dbReference>
<dbReference type="EMBL" id="CAXDID020000124">
    <property type="protein sequence ID" value="CAL6033054.1"/>
    <property type="molecule type" value="Genomic_DNA"/>
</dbReference>
<dbReference type="Pfam" id="PF00112">
    <property type="entry name" value="Peptidase_C1"/>
    <property type="match status" value="1"/>
</dbReference>
<evidence type="ECO:0000259" key="2">
    <source>
        <dbReference type="SMART" id="SM00645"/>
    </source>
</evidence>
<reference evidence="5 7" key="2">
    <citation type="submission" date="2024-07" db="EMBL/GenBank/DDBJ databases">
        <authorList>
            <person name="Akdeniz Z."/>
        </authorList>
    </citation>
    <scope>NUCLEOTIDE SEQUENCE [LARGE SCALE GENOMIC DNA]</scope>
</reference>
<name>A0AA86QCC7_9EUKA</name>
<reference evidence="3" key="1">
    <citation type="submission" date="2023-06" db="EMBL/GenBank/DDBJ databases">
        <authorList>
            <person name="Kurt Z."/>
        </authorList>
    </citation>
    <scope>NUCLEOTIDE SEQUENCE</scope>
</reference>
<comment type="similarity">
    <text evidence="1">Belongs to the peptidase C1 family.</text>
</comment>
<evidence type="ECO:0000313" key="6">
    <source>
        <dbReference type="EMBL" id="CAL6038760.1"/>
    </source>
</evidence>
<dbReference type="SMART" id="SM00645">
    <property type="entry name" value="Pept_C1"/>
    <property type="match status" value="1"/>
</dbReference>
<dbReference type="PANTHER" id="PTHR12411">
    <property type="entry name" value="CYSTEINE PROTEASE FAMILY C1-RELATED"/>
    <property type="match status" value="1"/>
</dbReference>
<evidence type="ECO:0000313" key="4">
    <source>
        <dbReference type="EMBL" id="CAI9960735.1"/>
    </source>
</evidence>
<evidence type="ECO:0000313" key="5">
    <source>
        <dbReference type="EMBL" id="CAL6033054.1"/>
    </source>
</evidence>
<sequence>MFCLLISQQSASLRDRLEVLKNIPDLTWTPEIPKFLMNKSQAQVDKHFTPKPLNRKESKMVQFNEKEHLFQVVSVEFDWSVQVPECADYVEPMDECTAIEIFASVNMLSDIRCIHGKDEQRVQYSPQLIINCFSQGKGCDMNELDYGMEHLEAPYGTVPSSCVSYTSGSTGKLSKCQTKCDDGSSLPKRTTINAFSGVSAQNWSYEFENMAQRATMSGPIQFSFTAYDDLQFYSSGVYTHQFGNVIGEFRGEVMGWGTDGNVKFWKLKMPFGAEWGEGGYIRIAQEDLNSKYWSFDVEM</sequence>
<evidence type="ECO:0000256" key="1">
    <source>
        <dbReference type="ARBA" id="ARBA00008455"/>
    </source>
</evidence>
<gene>
    <name evidence="5" type="ORF">HINF_LOCUS34785</name>
    <name evidence="6" type="ORF">HINF_LOCUS37525</name>
    <name evidence="3" type="ORF">HINF_LOCUS38122</name>
    <name evidence="4" type="ORF">HINF_LOCUS48380</name>
</gene>
<organism evidence="3">
    <name type="scientific">Hexamita inflata</name>
    <dbReference type="NCBI Taxonomy" id="28002"/>
    <lineage>
        <taxon>Eukaryota</taxon>
        <taxon>Metamonada</taxon>
        <taxon>Diplomonadida</taxon>
        <taxon>Hexamitidae</taxon>
        <taxon>Hexamitinae</taxon>
        <taxon>Hexamita</taxon>
    </lineage>
</organism>
<accession>A0AA86QCC7</accession>
<evidence type="ECO:0000313" key="3">
    <source>
        <dbReference type="EMBL" id="CAI9950477.1"/>
    </source>
</evidence>